<dbReference type="EMBL" id="FYEW01000001">
    <property type="protein sequence ID" value="SNC65168.1"/>
    <property type="molecule type" value="Genomic_DNA"/>
</dbReference>
<evidence type="ECO:0000313" key="1">
    <source>
        <dbReference type="EMBL" id="SNC65168.1"/>
    </source>
</evidence>
<name>A0A212TGJ5_9BACT</name>
<organism evidence="1 2">
    <name type="scientific">Hymenobacter gelipurpurascens</name>
    <dbReference type="NCBI Taxonomy" id="89968"/>
    <lineage>
        <taxon>Bacteria</taxon>
        <taxon>Pseudomonadati</taxon>
        <taxon>Bacteroidota</taxon>
        <taxon>Cytophagia</taxon>
        <taxon>Cytophagales</taxon>
        <taxon>Hymenobacteraceae</taxon>
        <taxon>Hymenobacter</taxon>
    </lineage>
</organism>
<dbReference type="Proteomes" id="UP000198131">
    <property type="component" value="Unassembled WGS sequence"/>
</dbReference>
<accession>A0A212TGJ5</accession>
<evidence type="ECO:0000313" key="2">
    <source>
        <dbReference type="Proteomes" id="UP000198131"/>
    </source>
</evidence>
<gene>
    <name evidence="1" type="ORF">SAMN06265337_1229</name>
</gene>
<keyword evidence="2" id="KW-1185">Reference proteome</keyword>
<proteinExistence type="predicted"/>
<protein>
    <submittedName>
        <fullName evidence="1">Uncharacterized protein</fullName>
    </submittedName>
</protein>
<dbReference type="AlphaFoldDB" id="A0A212TGJ5"/>
<reference evidence="2" key="1">
    <citation type="submission" date="2017-06" db="EMBL/GenBank/DDBJ databases">
        <authorList>
            <person name="Varghese N."/>
            <person name="Submissions S."/>
        </authorList>
    </citation>
    <scope>NUCLEOTIDE SEQUENCE [LARGE SCALE GENOMIC DNA]</scope>
    <source>
        <strain evidence="2">DSM 11116</strain>
    </source>
</reference>
<sequence>MDLINTLDPRTKVLLCATIEKEEIVALETCLTSPRDVPRWSGEWTRSDVLSFPELLALGETTARDKWWHMLLIANDLKDLSRRRYDRYGMREVTIPDLKEDLQRMYNFRQIRLRIMLAGTRTARV</sequence>